<accession>A0A816QRY2</accession>
<dbReference type="AlphaFoldDB" id="A0A816QRY2"/>
<name>A0A816QRY2_BRANA</name>
<dbReference type="PANTHER" id="PTHR22572">
    <property type="entry name" value="SUGAR-1-PHOSPHATE GUANYL TRANSFERASE"/>
    <property type="match status" value="1"/>
</dbReference>
<dbReference type="SUPFAM" id="SSF53448">
    <property type="entry name" value="Nucleotide-diphospho-sugar transferases"/>
    <property type="match status" value="1"/>
</dbReference>
<evidence type="ECO:0000313" key="1">
    <source>
        <dbReference type="EMBL" id="CAF2065547.1"/>
    </source>
</evidence>
<proteinExistence type="predicted"/>
<organism evidence="1">
    <name type="scientific">Brassica napus</name>
    <name type="common">Rape</name>
    <dbReference type="NCBI Taxonomy" id="3708"/>
    <lineage>
        <taxon>Eukaryota</taxon>
        <taxon>Viridiplantae</taxon>
        <taxon>Streptophyta</taxon>
        <taxon>Embryophyta</taxon>
        <taxon>Tracheophyta</taxon>
        <taxon>Spermatophyta</taxon>
        <taxon>Magnoliopsida</taxon>
        <taxon>eudicotyledons</taxon>
        <taxon>Gunneridae</taxon>
        <taxon>Pentapetalae</taxon>
        <taxon>rosids</taxon>
        <taxon>malvids</taxon>
        <taxon>Brassicales</taxon>
        <taxon>Brassicaceae</taxon>
        <taxon>Brassiceae</taxon>
        <taxon>Brassica</taxon>
    </lineage>
</organism>
<dbReference type="InterPro" id="IPR050486">
    <property type="entry name" value="Mannose-1P_guanyltransferase"/>
</dbReference>
<dbReference type="InterPro" id="IPR029044">
    <property type="entry name" value="Nucleotide-diphossugar_trans"/>
</dbReference>
<gene>
    <name evidence="1" type="ORF">DARMORV10_C06P52200.1</name>
</gene>
<protein>
    <submittedName>
        <fullName evidence="1">(rape) hypothetical protein</fullName>
    </submittedName>
</protein>
<sequence length="186" mass="21172">MRIRMLWWSPETWQIGETVGRKFGKSCKKKLERFYELSAPSTRTSYSERTEGSGSWDTLEWNKLNSQHTASGSSSTSFANLSCLLESERVIVEVSPESASQFGELVADPVTNELLHYTEKPETFVRDRINCCVYVFTPDIFTAIRLRDVSSQRKDTAILRRVSSFEALQPATRFVCLSLVCVSLHT</sequence>
<dbReference type="EMBL" id="HG994370">
    <property type="protein sequence ID" value="CAF2065547.1"/>
    <property type="molecule type" value="Genomic_DNA"/>
</dbReference>
<reference evidence="1" key="1">
    <citation type="submission" date="2021-01" db="EMBL/GenBank/DDBJ databases">
        <authorList>
            <consortium name="Genoscope - CEA"/>
            <person name="William W."/>
        </authorList>
    </citation>
    <scope>NUCLEOTIDE SEQUENCE</scope>
</reference>
<dbReference type="Proteomes" id="UP001295469">
    <property type="component" value="Chromosome C06"/>
</dbReference>
<dbReference type="Gene3D" id="3.90.550.10">
    <property type="entry name" value="Spore Coat Polysaccharide Biosynthesis Protein SpsA, Chain A"/>
    <property type="match status" value="1"/>
</dbReference>